<dbReference type="InterPro" id="IPR050819">
    <property type="entry name" value="Tripeptidyl-peptidase_I"/>
</dbReference>
<comment type="caution">
    <text evidence="1">Lacks conserved residue(s) required for the propagation of feature annotation.</text>
</comment>
<feature type="domain" description="Peptidase S53" evidence="3">
    <location>
        <begin position="1"/>
        <end position="304"/>
    </location>
</feature>
<dbReference type="PANTHER" id="PTHR14218">
    <property type="entry name" value="PROTEASE S8 TRIPEPTIDYL PEPTIDASE I CLN2"/>
    <property type="match status" value="1"/>
</dbReference>
<feature type="signal peptide" evidence="2">
    <location>
        <begin position="1"/>
        <end position="24"/>
    </location>
</feature>
<dbReference type="Pfam" id="PF07819">
    <property type="entry name" value="PGAP1"/>
    <property type="match status" value="1"/>
</dbReference>
<name>A0A4Y9ZJN7_9AGAM</name>
<evidence type="ECO:0000313" key="5">
    <source>
        <dbReference type="Proteomes" id="UP000298061"/>
    </source>
</evidence>
<dbReference type="Proteomes" id="UP000298061">
    <property type="component" value="Unassembled WGS sequence"/>
</dbReference>
<comment type="caution">
    <text evidence="4">The sequence shown here is derived from an EMBL/GenBank/DDBJ whole genome shotgun (WGS) entry which is preliminary data.</text>
</comment>
<proteinExistence type="predicted"/>
<evidence type="ECO:0000313" key="4">
    <source>
        <dbReference type="EMBL" id="TFY75016.1"/>
    </source>
</evidence>
<dbReference type="Gene3D" id="3.40.50.200">
    <property type="entry name" value="Peptidase S8/S53 domain"/>
    <property type="match status" value="1"/>
</dbReference>
<evidence type="ECO:0000259" key="3">
    <source>
        <dbReference type="PROSITE" id="PS51695"/>
    </source>
</evidence>
<evidence type="ECO:0000256" key="2">
    <source>
        <dbReference type="SAM" id="SignalP"/>
    </source>
</evidence>
<sequence>MARSLYVLGVFSLAVVYVAYQALSDSPEELSPQGCRMSRMLPSYILQSGLSVSDTPLAARYSLWLYREVAWEPTQPVGRPVLFIPGNAGSSHQVRSIASSAARQFYSTPYDPSPDFSARAISPLDVYALEFNEDFSALHAPTLRAQSAHAAHAINYILSLYPPNTSLAPLGASTVSAYFSALGSTNGGRFNRGGRAFPDISAQGDNVDIVFQQEFGLVGGTSCLSPIFASVVSLLNGELITAGKPPLGFLNPFLYSTGASALNDVTTGSNPGCSTNGFPARARWDPVTGLGTPNFAALRTAVGL</sequence>
<feature type="chain" id="PRO_5021452509" description="Peptidase S53 domain-containing protein" evidence="2">
    <location>
        <begin position="25"/>
        <end position="304"/>
    </location>
</feature>
<keyword evidence="2" id="KW-0732">Signal</keyword>
<dbReference type="OrthoDB" id="409122at2759"/>
<dbReference type="SUPFAM" id="SSF52743">
    <property type="entry name" value="Subtilisin-like"/>
    <property type="match status" value="1"/>
</dbReference>
<dbReference type="PROSITE" id="PS51695">
    <property type="entry name" value="SEDOLISIN"/>
    <property type="match status" value="1"/>
</dbReference>
<evidence type="ECO:0000256" key="1">
    <source>
        <dbReference type="PROSITE-ProRule" id="PRU01032"/>
    </source>
</evidence>
<dbReference type="InterPro" id="IPR036852">
    <property type="entry name" value="Peptidase_S8/S53_dom_sf"/>
</dbReference>
<dbReference type="InterPro" id="IPR030400">
    <property type="entry name" value="Sedolisin_dom"/>
</dbReference>
<dbReference type="GO" id="GO:0006508">
    <property type="term" value="P:proteolysis"/>
    <property type="evidence" value="ECO:0007669"/>
    <property type="project" value="InterPro"/>
</dbReference>
<dbReference type="GO" id="GO:0008240">
    <property type="term" value="F:tripeptidyl-peptidase activity"/>
    <property type="evidence" value="ECO:0007669"/>
    <property type="project" value="TreeGrafter"/>
</dbReference>
<protein>
    <recommendedName>
        <fullName evidence="3">Peptidase S53 domain-containing protein</fullName>
    </recommendedName>
</protein>
<reference evidence="4 5" key="1">
    <citation type="submission" date="2019-02" db="EMBL/GenBank/DDBJ databases">
        <title>Genome sequencing of the rare red list fungi Hericium alpestre (H. flagellum).</title>
        <authorList>
            <person name="Buettner E."/>
            <person name="Kellner H."/>
        </authorList>
    </citation>
    <scope>NUCLEOTIDE SEQUENCE [LARGE SCALE GENOMIC DNA]</scope>
    <source>
        <strain evidence="4 5">DSM 108284</strain>
    </source>
</reference>
<keyword evidence="5" id="KW-1185">Reference proteome</keyword>
<dbReference type="GO" id="GO:0016788">
    <property type="term" value="F:hydrolase activity, acting on ester bonds"/>
    <property type="evidence" value="ECO:0007669"/>
    <property type="project" value="InterPro"/>
</dbReference>
<dbReference type="InterPro" id="IPR012908">
    <property type="entry name" value="PGAP1-ab_dom-like"/>
</dbReference>
<dbReference type="AlphaFoldDB" id="A0A4Y9ZJN7"/>
<dbReference type="EMBL" id="SFCI01001757">
    <property type="protein sequence ID" value="TFY75016.1"/>
    <property type="molecule type" value="Genomic_DNA"/>
</dbReference>
<organism evidence="4 5">
    <name type="scientific">Hericium alpestre</name>
    <dbReference type="NCBI Taxonomy" id="135208"/>
    <lineage>
        <taxon>Eukaryota</taxon>
        <taxon>Fungi</taxon>
        <taxon>Dikarya</taxon>
        <taxon>Basidiomycota</taxon>
        <taxon>Agaricomycotina</taxon>
        <taxon>Agaricomycetes</taxon>
        <taxon>Russulales</taxon>
        <taxon>Hericiaceae</taxon>
        <taxon>Hericium</taxon>
    </lineage>
</organism>
<accession>A0A4Y9ZJN7</accession>
<gene>
    <name evidence="4" type="ORF">EWM64_g8995</name>
</gene>
<dbReference type="PANTHER" id="PTHR14218:SF15">
    <property type="entry name" value="TRIPEPTIDYL-PEPTIDASE 1"/>
    <property type="match status" value="1"/>
</dbReference>
<dbReference type="GO" id="GO:0004252">
    <property type="term" value="F:serine-type endopeptidase activity"/>
    <property type="evidence" value="ECO:0007669"/>
    <property type="project" value="InterPro"/>
</dbReference>
<dbReference type="STRING" id="135208.A0A4Y9ZJN7"/>